<keyword evidence="5" id="KW-1185">Reference proteome</keyword>
<keyword evidence="2" id="KW-0732">Signal</keyword>
<dbReference type="Proteomes" id="UP000290189">
    <property type="component" value="Unassembled WGS sequence"/>
</dbReference>
<feature type="signal peptide" evidence="2">
    <location>
        <begin position="1"/>
        <end position="23"/>
    </location>
</feature>
<protein>
    <recommendedName>
        <fullName evidence="7">ZP domain-containing protein</fullName>
    </recommendedName>
</protein>
<keyword evidence="1" id="KW-0472">Membrane</keyword>
<gene>
    <name evidence="3" type="ORF">PBRA_004999</name>
    <name evidence="4" type="ORF">PLBR_LOCUS6482</name>
</gene>
<keyword evidence="1" id="KW-1133">Transmembrane helix</keyword>
<evidence type="ECO:0000313" key="6">
    <source>
        <dbReference type="Proteomes" id="UP000290189"/>
    </source>
</evidence>
<feature type="transmembrane region" description="Helical" evidence="1">
    <location>
        <begin position="142"/>
        <end position="159"/>
    </location>
</feature>
<evidence type="ECO:0000313" key="4">
    <source>
        <dbReference type="EMBL" id="SPQ99267.1"/>
    </source>
</evidence>
<feature type="chain" id="PRO_5036293133" description="ZP domain-containing protein" evidence="2">
    <location>
        <begin position="24"/>
        <end position="212"/>
    </location>
</feature>
<dbReference type="AlphaFoldDB" id="A0A0G4IMC6"/>
<evidence type="ECO:0000313" key="3">
    <source>
        <dbReference type="EMBL" id="CEO96328.1"/>
    </source>
</evidence>
<proteinExistence type="predicted"/>
<sequence length="212" mass="21956">MQSSSGLPRLVLAVVLGISILQGVPDDGPFVHVVAVWPSTNVSMSAIQNMTSTIASLCPAGTTVDLSATSDNDASSSAMYQVTPPDDASVSGLALHLQSSLSAIGNVQVQVSVLFACHGQVFPTEQQSPCVKLVTPGTKSQSTTIIVVCAIALVILYATQCAFRRLMNRNAAANGPVFDHSAQDKALGPIEPSAALELDDVSAAHDVDLLDK</sequence>
<reference evidence="3 5" key="1">
    <citation type="submission" date="2015-02" db="EMBL/GenBank/DDBJ databases">
        <authorList>
            <person name="Chooi Y.-H."/>
        </authorList>
    </citation>
    <scope>NUCLEOTIDE SEQUENCE [LARGE SCALE GENOMIC DNA]</scope>
    <source>
        <strain evidence="3">E3</strain>
    </source>
</reference>
<keyword evidence="4" id="KW-0496">Mitochondrion</keyword>
<geneLocation type="mitochondrion" evidence="4"/>
<evidence type="ECO:0000313" key="5">
    <source>
        <dbReference type="Proteomes" id="UP000039324"/>
    </source>
</evidence>
<name>A0A0G4IMC6_PLABS</name>
<reference evidence="4 6" key="2">
    <citation type="submission" date="2018-03" db="EMBL/GenBank/DDBJ databases">
        <authorList>
            <person name="Fogelqvist J."/>
        </authorList>
    </citation>
    <scope>NUCLEOTIDE SEQUENCE [LARGE SCALE GENOMIC DNA]</scope>
</reference>
<evidence type="ECO:0000256" key="2">
    <source>
        <dbReference type="SAM" id="SignalP"/>
    </source>
</evidence>
<dbReference type="EMBL" id="CDSF01000057">
    <property type="protein sequence ID" value="CEO96328.1"/>
    <property type="molecule type" value="Genomic_DNA"/>
</dbReference>
<organism evidence="3 5">
    <name type="scientific">Plasmodiophora brassicae</name>
    <name type="common">Clubroot disease agent</name>
    <dbReference type="NCBI Taxonomy" id="37360"/>
    <lineage>
        <taxon>Eukaryota</taxon>
        <taxon>Sar</taxon>
        <taxon>Rhizaria</taxon>
        <taxon>Endomyxa</taxon>
        <taxon>Phytomyxea</taxon>
        <taxon>Plasmodiophorida</taxon>
        <taxon>Plasmodiophoridae</taxon>
        <taxon>Plasmodiophora</taxon>
    </lineage>
</organism>
<dbReference type="Proteomes" id="UP000039324">
    <property type="component" value="Unassembled WGS sequence"/>
</dbReference>
<accession>A0A0G4IMC6</accession>
<keyword evidence="1" id="KW-0812">Transmembrane</keyword>
<dbReference type="EMBL" id="OVEO01000011">
    <property type="protein sequence ID" value="SPQ99267.1"/>
    <property type="molecule type" value="Genomic_DNA"/>
</dbReference>
<evidence type="ECO:0000256" key="1">
    <source>
        <dbReference type="SAM" id="Phobius"/>
    </source>
</evidence>
<evidence type="ECO:0008006" key="7">
    <source>
        <dbReference type="Google" id="ProtNLM"/>
    </source>
</evidence>